<sequence length="251" mass="27871">MTVNTHRRLGIGGHQSANSGTDVWLTPPDLLNRLGGDFDLDPCAAPLPRPWTTAREHYTWPHQNGLLLPWFGRVWLNPPYGRAMAGWLRRMAQHGRGTALIFARTDTECFHSSVFGEAHAILFLKGRLTFCYPDGRPARYDGGAPSVLIAYGTEDTERLLDSGIEGAIVGLKRPVLIHLAMTIDPPGQTWREVVADTLRSLGGRASLRDLYDALCDHPKAKANQHWQAKIRQTVAKIGLSRIAEGQYEFAL</sequence>
<dbReference type="Pfam" id="PF05869">
    <property type="entry name" value="Dam"/>
    <property type="match status" value="1"/>
</dbReference>
<dbReference type="GO" id="GO:0009307">
    <property type="term" value="P:DNA restriction-modification system"/>
    <property type="evidence" value="ECO:0007669"/>
    <property type="project" value="InterPro"/>
</dbReference>
<accession>A0A5N7MNB5</accession>
<name>A0A5N7MNB5_9HYPH</name>
<dbReference type="GO" id="GO:0003677">
    <property type="term" value="F:DNA binding"/>
    <property type="evidence" value="ECO:0007669"/>
    <property type="project" value="InterPro"/>
</dbReference>
<dbReference type="InterPro" id="IPR008593">
    <property type="entry name" value="Dam_MeTrfase"/>
</dbReference>
<gene>
    <name evidence="1" type="ORF">FS320_25105</name>
</gene>
<dbReference type="GO" id="GO:0032259">
    <property type="term" value="P:methylation"/>
    <property type="evidence" value="ECO:0007669"/>
    <property type="project" value="UniProtKB-KW"/>
</dbReference>
<keyword evidence="2" id="KW-1185">Reference proteome</keyword>
<dbReference type="Proteomes" id="UP000403266">
    <property type="component" value="Unassembled WGS sequence"/>
</dbReference>
<keyword evidence="1" id="KW-0808">Transferase</keyword>
<dbReference type="RefSeq" id="WP_152714633.1">
    <property type="nucleotide sequence ID" value="NZ_VOSJ01000139.1"/>
</dbReference>
<dbReference type="GO" id="GO:0009007">
    <property type="term" value="F:site-specific DNA-methyltransferase (adenine-specific) activity"/>
    <property type="evidence" value="ECO:0007669"/>
    <property type="project" value="InterPro"/>
</dbReference>
<evidence type="ECO:0000313" key="2">
    <source>
        <dbReference type="Proteomes" id="UP000403266"/>
    </source>
</evidence>
<reference evidence="1 2" key="1">
    <citation type="journal article" date="2019" name="Syst. Appl. Microbiol.">
        <title>Microvirga tunisiensis sp. nov., a root nodule symbiotic bacterium isolated from Lupinus micranthus and L. luteus grown in Northern Tunisia.</title>
        <authorList>
            <person name="Msaddak A."/>
            <person name="Rejili M."/>
            <person name="Duran D."/>
            <person name="Mars M."/>
            <person name="Palacios J.M."/>
            <person name="Ruiz-Argueso T."/>
            <person name="Rey L."/>
            <person name="Imperial J."/>
        </authorList>
    </citation>
    <scope>NUCLEOTIDE SEQUENCE [LARGE SCALE GENOMIC DNA]</scope>
    <source>
        <strain evidence="1 2">Lmie10</strain>
    </source>
</reference>
<dbReference type="OrthoDB" id="189843at2"/>
<evidence type="ECO:0000313" key="1">
    <source>
        <dbReference type="EMBL" id="MPR28338.1"/>
    </source>
</evidence>
<organism evidence="1 2">
    <name type="scientific">Microvirga tunisiensis</name>
    <dbReference type="NCBI Taxonomy" id="2108360"/>
    <lineage>
        <taxon>Bacteria</taxon>
        <taxon>Pseudomonadati</taxon>
        <taxon>Pseudomonadota</taxon>
        <taxon>Alphaproteobacteria</taxon>
        <taxon>Hyphomicrobiales</taxon>
        <taxon>Methylobacteriaceae</taxon>
        <taxon>Microvirga</taxon>
    </lineage>
</organism>
<dbReference type="EMBL" id="VOSK01000139">
    <property type="protein sequence ID" value="MPR28338.1"/>
    <property type="molecule type" value="Genomic_DNA"/>
</dbReference>
<dbReference type="AlphaFoldDB" id="A0A5N7MNB5"/>
<comment type="caution">
    <text evidence="1">The sequence shown here is derived from an EMBL/GenBank/DDBJ whole genome shotgun (WGS) entry which is preliminary data.</text>
</comment>
<proteinExistence type="predicted"/>
<keyword evidence="1" id="KW-0489">Methyltransferase</keyword>
<protein>
    <submittedName>
        <fullName evidence="1">Adenine methyltransferase</fullName>
    </submittedName>
</protein>